<comment type="caution">
    <text evidence="2">The sequence shown here is derived from an EMBL/GenBank/DDBJ whole genome shotgun (WGS) entry which is preliminary data.</text>
</comment>
<dbReference type="Proteomes" id="UP001374579">
    <property type="component" value="Unassembled WGS sequence"/>
</dbReference>
<keyword evidence="1" id="KW-0732">Signal</keyword>
<evidence type="ECO:0000313" key="2">
    <source>
        <dbReference type="EMBL" id="KAK7092014.1"/>
    </source>
</evidence>
<dbReference type="AlphaFoldDB" id="A0AAN9G203"/>
<evidence type="ECO:0000256" key="1">
    <source>
        <dbReference type="SAM" id="SignalP"/>
    </source>
</evidence>
<feature type="signal peptide" evidence="1">
    <location>
        <begin position="1"/>
        <end position="33"/>
    </location>
</feature>
<name>A0AAN9G203_9CAEN</name>
<accession>A0AAN9G203</accession>
<dbReference type="EMBL" id="JBAMIC010000022">
    <property type="protein sequence ID" value="KAK7092014.1"/>
    <property type="molecule type" value="Genomic_DNA"/>
</dbReference>
<feature type="chain" id="PRO_5042902447" evidence="1">
    <location>
        <begin position="34"/>
        <end position="160"/>
    </location>
</feature>
<gene>
    <name evidence="2" type="ORF">V1264_009625</name>
</gene>
<keyword evidence="3" id="KW-1185">Reference proteome</keyword>
<reference evidence="2 3" key="1">
    <citation type="submission" date="2024-02" db="EMBL/GenBank/DDBJ databases">
        <title>Chromosome-scale genome assembly of the rough periwinkle Littorina saxatilis.</title>
        <authorList>
            <person name="De Jode A."/>
            <person name="Faria R."/>
            <person name="Formenti G."/>
            <person name="Sims Y."/>
            <person name="Smith T.P."/>
            <person name="Tracey A."/>
            <person name="Wood J.M.D."/>
            <person name="Zagrodzka Z.B."/>
            <person name="Johannesson K."/>
            <person name="Butlin R.K."/>
            <person name="Leder E.H."/>
        </authorList>
    </citation>
    <scope>NUCLEOTIDE SEQUENCE [LARGE SCALE GENOMIC DNA]</scope>
    <source>
        <strain evidence="2">Snail1</strain>
        <tissue evidence="2">Muscle</tissue>
    </source>
</reference>
<organism evidence="2 3">
    <name type="scientific">Littorina saxatilis</name>
    <dbReference type="NCBI Taxonomy" id="31220"/>
    <lineage>
        <taxon>Eukaryota</taxon>
        <taxon>Metazoa</taxon>
        <taxon>Spiralia</taxon>
        <taxon>Lophotrochozoa</taxon>
        <taxon>Mollusca</taxon>
        <taxon>Gastropoda</taxon>
        <taxon>Caenogastropoda</taxon>
        <taxon>Littorinimorpha</taxon>
        <taxon>Littorinoidea</taxon>
        <taxon>Littorinidae</taxon>
        <taxon>Littorina</taxon>
    </lineage>
</organism>
<evidence type="ECO:0000313" key="3">
    <source>
        <dbReference type="Proteomes" id="UP001374579"/>
    </source>
</evidence>
<protein>
    <submittedName>
        <fullName evidence="2">Uncharacterized protein</fullName>
    </submittedName>
</protein>
<sequence length="160" mass="16164">MGGLFAIRVAMKEGVIWTFLLGVLLSGVGRVTSQQESACAQSVDVNCGQSFGAALAAAGPDLQQACTAVDVMVGCAANAVQGCDVIDTATVIDGIKSNVINNFVTPCQLVNASLPAYQESECSLGLGLCFGVLSDAEVPTNTGLPPGGAVPQVDTVRACL</sequence>
<proteinExistence type="predicted"/>